<dbReference type="InterPro" id="IPR043128">
    <property type="entry name" value="Rev_trsase/Diguanyl_cyclase"/>
</dbReference>
<dbReference type="KEGG" id="salk:FBQ74_16285"/>
<dbReference type="Gene3D" id="3.30.70.270">
    <property type="match status" value="1"/>
</dbReference>
<dbReference type="SUPFAM" id="SSF55073">
    <property type="entry name" value="Nucleotide cyclase"/>
    <property type="match status" value="1"/>
</dbReference>
<gene>
    <name evidence="5" type="ORF">FBQ74_16285</name>
</gene>
<feature type="transmembrane region" description="Helical" evidence="3">
    <location>
        <begin position="280"/>
        <end position="303"/>
    </location>
</feature>
<dbReference type="NCBIfam" id="TIGR00254">
    <property type="entry name" value="GGDEF"/>
    <property type="match status" value="1"/>
</dbReference>
<dbReference type="InterPro" id="IPR029787">
    <property type="entry name" value="Nucleotide_cyclase"/>
</dbReference>
<dbReference type="Pfam" id="PF00990">
    <property type="entry name" value="GGDEF"/>
    <property type="match status" value="1"/>
</dbReference>
<keyword evidence="3" id="KW-1133">Transmembrane helix</keyword>
<dbReference type="InterPro" id="IPR050469">
    <property type="entry name" value="Diguanylate_Cyclase"/>
</dbReference>
<comment type="catalytic activity">
    <reaction evidence="2">
        <text>2 GTP = 3',3'-c-di-GMP + 2 diphosphate</text>
        <dbReference type="Rhea" id="RHEA:24898"/>
        <dbReference type="ChEBI" id="CHEBI:33019"/>
        <dbReference type="ChEBI" id="CHEBI:37565"/>
        <dbReference type="ChEBI" id="CHEBI:58805"/>
        <dbReference type="EC" id="2.7.7.65"/>
    </reaction>
</comment>
<dbReference type="Proteomes" id="UP000304912">
    <property type="component" value="Chromosome"/>
</dbReference>
<name>A0A5B7YH52_9ALTE</name>
<reference evidence="5 6" key="1">
    <citation type="submission" date="2019-04" db="EMBL/GenBank/DDBJ databases">
        <title>Salinimonas iocasae sp. nov., a halophilic bacterium isolated from the outer tube casing of tubeworms in Okinawa Trough.</title>
        <authorList>
            <person name="Zhang H."/>
            <person name="Wang H."/>
            <person name="Li C."/>
        </authorList>
    </citation>
    <scope>NUCLEOTIDE SEQUENCE [LARGE SCALE GENOMIC DNA]</scope>
    <source>
        <strain evidence="5 6">KX18D6</strain>
    </source>
</reference>
<dbReference type="AlphaFoldDB" id="A0A5B7YH52"/>
<dbReference type="GO" id="GO:0052621">
    <property type="term" value="F:diguanylate cyclase activity"/>
    <property type="evidence" value="ECO:0007669"/>
    <property type="project" value="UniProtKB-EC"/>
</dbReference>
<keyword evidence="3" id="KW-0812">Transmembrane</keyword>
<feature type="domain" description="GGDEF" evidence="4">
    <location>
        <begin position="340"/>
        <end position="472"/>
    </location>
</feature>
<dbReference type="EC" id="2.7.7.65" evidence="1"/>
<evidence type="ECO:0000256" key="2">
    <source>
        <dbReference type="ARBA" id="ARBA00034247"/>
    </source>
</evidence>
<evidence type="ECO:0000313" key="5">
    <source>
        <dbReference type="EMBL" id="QCZ94934.1"/>
    </source>
</evidence>
<evidence type="ECO:0000259" key="4">
    <source>
        <dbReference type="PROSITE" id="PS50887"/>
    </source>
</evidence>
<dbReference type="PANTHER" id="PTHR45138:SF9">
    <property type="entry name" value="DIGUANYLATE CYCLASE DGCM-RELATED"/>
    <property type="match status" value="1"/>
</dbReference>
<dbReference type="Gene3D" id="3.30.450.20">
    <property type="entry name" value="PAS domain"/>
    <property type="match status" value="1"/>
</dbReference>
<dbReference type="SMART" id="SM00267">
    <property type="entry name" value="GGDEF"/>
    <property type="match status" value="1"/>
</dbReference>
<dbReference type="CDD" id="cd01949">
    <property type="entry name" value="GGDEF"/>
    <property type="match status" value="1"/>
</dbReference>
<keyword evidence="3" id="KW-0472">Membrane</keyword>
<evidence type="ECO:0000256" key="3">
    <source>
        <dbReference type="SAM" id="Phobius"/>
    </source>
</evidence>
<keyword evidence="6" id="KW-1185">Reference proteome</keyword>
<protein>
    <recommendedName>
        <fullName evidence="1">diguanylate cyclase</fullName>
        <ecNumber evidence="1">2.7.7.65</ecNumber>
    </recommendedName>
</protein>
<evidence type="ECO:0000256" key="1">
    <source>
        <dbReference type="ARBA" id="ARBA00012528"/>
    </source>
</evidence>
<evidence type="ECO:0000313" key="6">
    <source>
        <dbReference type="Proteomes" id="UP000304912"/>
    </source>
</evidence>
<sequence>MKAFRTLHRSILLLFLVVTVAIVTLVHFSITQIVAEQSRAQQQSLSPAFSLITSELMKPLHTAQALGQSKELMELMDKPKLDKEKTVAMLDRLEQEFNLTFFVASENERIQYMSDGLVVDLVEGDVSWYFKYKDMPQNAVADIGKWEDAHFYIDIKIFNEQNEFLGFFGVGKSLKSFLQIFSTYKQQYGYDFIFADEQGDIMLSSDARLMARYSRFTNMSELSWYASLPKKVQNSRALNNRLVTINQQEYLIAEVNLNQFGWTVYLLSPLDKRQTEISQAFIASVITLLVIVFALFLTVYHLLSYFRKDMHKDVVLPHHARLPDRNQVNDDYKNLMRAYHSLSIILVDIDHFSVINDTYGRSIGDEVYHHILSYLQDNLRSKDIIGRWSSEEFILLLPEIGPHEAFEIAESLREGISNLRPVERALQIKLTASFGISYTATPRTISEVTSHAEDALYQARRDGCNLVRMQLIN</sequence>
<dbReference type="InterPro" id="IPR000160">
    <property type="entry name" value="GGDEF_dom"/>
</dbReference>
<dbReference type="EMBL" id="CP039852">
    <property type="protein sequence ID" value="QCZ94934.1"/>
    <property type="molecule type" value="Genomic_DNA"/>
</dbReference>
<proteinExistence type="predicted"/>
<dbReference type="PROSITE" id="PS50887">
    <property type="entry name" value="GGDEF"/>
    <property type="match status" value="1"/>
</dbReference>
<dbReference type="RefSeq" id="WP_139757665.1">
    <property type="nucleotide sequence ID" value="NZ_CP039852.1"/>
</dbReference>
<dbReference type="PANTHER" id="PTHR45138">
    <property type="entry name" value="REGULATORY COMPONENTS OF SENSORY TRANSDUCTION SYSTEM"/>
    <property type="match status" value="1"/>
</dbReference>
<organism evidence="5 6">
    <name type="scientific">Salinimonas iocasae</name>
    <dbReference type="NCBI Taxonomy" id="2572577"/>
    <lineage>
        <taxon>Bacteria</taxon>
        <taxon>Pseudomonadati</taxon>
        <taxon>Pseudomonadota</taxon>
        <taxon>Gammaproteobacteria</taxon>
        <taxon>Alteromonadales</taxon>
        <taxon>Alteromonadaceae</taxon>
        <taxon>Alteromonas/Salinimonas group</taxon>
        <taxon>Salinimonas</taxon>
    </lineage>
</organism>
<dbReference type="OrthoDB" id="5496380at2"/>
<accession>A0A5B7YH52</accession>